<comment type="caution">
    <text evidence="1">The sequence shown here is derived from an EMBL/GenBank/DDBJ whole genome shotgun (WGS) entry which is preliminary data.</text>
</comment>
<dbReference type="SUPFAM" id="SSF52540">
    <property type="entry name" value="P-loop containing nucleoside triphosphate hydrolases"/>
    <property type="match status" value="1"/>
</dbReference>
<gene>
    <name evidence="1" type="ORF">IE877_24005</name>
</gene>
<name>A0ABR9D744_9GAMM</name>
<dbReference type="EMBL" id="JACXSS010000001">
    <property type="protein sequence ID" value="MBD9358893.1"/>
    <property type="molecule type" value="Genomic_DNA"/>
</dbReference>
<evidence type="ECO:0000313" key="1">
    <source>
        <dbReference type="EMBL" id="MBD9358893.1"/>
    </source>
</evidence>
<evidence type="ECO:0000313" key="2">
    <source>
        <dbReference type="Proteomes" id="UP000652176"/>
    </source>
</evidence>
<dbReference type="RefSeq" id="WP_192377080.1">
    <property type="nucleotide sequence ID" value="NZ_CAJHIV010000001.1"/>
</dbReference>
<dbReference type="Pfam" id="PF13671">
    <property type="entry name" value="AAA_33"/>
    <property type="match status" value="1"/>
</dbReference>
<dbReference type="InterPro" id="IPR027417">
    <property type="entry name" value="P-loop_NTPase"/>
</dbReference>
<accession>A0ABR9D744</accession>
<dbReference type="Gene3D" id="3.40.50.300">
    <property type="entry name" value="P-loop containing nucleotide triphosphate hydrolases"/>
    <property type="match status" value="1"/>
</dbReference>
<protein>
    <submittedName>
        <fullName evidence="1">AAA family ATPase</fullName>
    </submittedName>
</protein>
<sequence>MGKIHLILGPQGSGKSTYARRLAQAEHATRFSIDEWMQQMFVPDIPKAIAWIYSASKPVAFIRMLFEFGLPLVYGLSVAGMLGHHVLRP</sequence>
<proteinExistence type="predicted"/>
<dbReference type="Proteomes" id="UP000652176">
    <property type="component" value="Unassembled WGS sequence"/>
</dbReference>
<organism evidence="1 2">
    <name type="scientific">Methylomonas albis</name>
    <dbReference type="NCBI Taxonomy" id="1854563"/>
    <lineage>
        <taxon>Bacteria</taxon>
        <taxon>Pseudomonadati</taxon>
        <taxon>Pseudomonadota</taxon>
        <taxon>Gammaproteobacteria</taxon>
        <taxon>Methylococcales</taxon>
        <taxon>Methylococcaceae</taxon>
        <taxon>Methylomonas</taxon>
    </lineage>
</organism>
<keyword evidence="2" id="KW-1185">Reference proteome</keyword>
<reference evidence="1 2" key="1">
    <citation type="submission" date="2020-09" db="EMBL/GenBank/DDBJ databases">
        <title>Methylomonas albis sp. nov. and Methylomonas fluvii sp. nov.: Two cold-adapted methanotrophs from the River Elbe and an amended description of Methylovulum psychrotolerans strain Eb1.</title>
        <authorList>
            <person name="Bussmann I.K."/>
            <person name="Klings K.-W."/>
            <person name="Warnstedt J."/>
            <person name="Hoppert M."/>
            <person name="Saborowski A."/>
            <person name="Horn F."/>
            <person name="Liebner S."/>
        </authorList>
    </citation>
    <scope>NUCLEOTIDE SEQUENCE [LARGE SCALE GENOMIC DNA]</scope>
    <source>
        <strain evidence="1 2">EbA</strain>
    </source>
</reference>